<evidence type="ECO:0000313" key="3">
    <source>
        <dbReference type="Proteomes" id="UP000535276"/>
    </source>
</evidence>
<comment type="caution">
    <text evidence="2">The sequence shown here is derived from an EMBL/GenBank/DDBJ whole genome shotgun (WGS) entry which is preliminary data.</text>
</comment>
<dbReference type="EMBL" id="JACBZV010000002">
    <property type="protein sequence ID" value="NYJ10875.1"/>
    <property type="molecule type" value="Genomic_DNA"/>
</dbReference>
<dbReference type="Proteomes" id="UP000535276">
    <property type="component" value="Unassembled WGS sequence"/>
</dbReference>
<dbReference type="AlphaFoldDB" id="A0A7Z0DWV6"/>
<protein>
    <submittedName>
        <fullName evidence="2">Uncharacterized protein</fullName>
    </submittedName>
</protein>
<feature type="region of interest" description="Disordered" evidence="1">
    <location>
        <begin position="171"/>
        <end position="256"/>
    </location>
</feature>
<gene>
    <name evidence="2" type="ORF">GGI64_001922</name>
</gene>
<feature type="compositionally biased region" description="Basic and acidic residues" evidence="1">
    <location>
        <begin position="183"/>
        <end position="194"/>
    </location>
</feature>
<proteinExistence type="predicted"/>
<feature type="compositionally biased region" description="Polar residues" evidence="1">
    <location>
        <begin position="171"/>
        <end position="182"/>
    </location>
</feature>
<name>A0A7Z0DWV6_RHILE</name>
<sequence length="256" mass="28929">MGDQAFAPFAPAPERRHIRLHPGFVNEHKAIRIDRALMALPPFTSAGQLRPVLLCRQHGFFEAFAFAMEKAADIGWMDFEAAVLQSPRQPLKRHMLRPIDHRQDPDAMLAADQRPSMTAHLARLNTAGTALALRPLDHARRRDIQSGGNRMTCLALPHTGHRQFSQIHRISTTHRTSSMAHSTKSDLRQKRNPDSTKSQSALKQLHKLLRTTGKNQYLPGVPAKDSCSTPEVQRKQIPGLAKAEAPRKMRRRRKEH</sequence>
<evidence type="ECO:0000313" key="2">
    <source>
        <dbReference type="EMBL" id="NYJ10875.1"/>
    </source>
</evidence>
<accession>A0A7Z0DWV6</accession>
<reference evidence="2 3" key="1">
    <citation type="submission" date="2020-07" db="EMBL/GenBank/DDBJ databases">
        <title>Genomic Encyclopedia of Type Strains, Phase IV (KMG-V): Genome sequencing to study the core and pangenomes of soil and plant-associated prokaryotes.</title>
        <authorList>
            <person name="Whitman W."/>
        </authorList>
    </citation>
    <scope>NUCLEOTIDE SEQUENCE [LARGE SCALE GENOMIC DNA]</scope>
    <source>
        <strain evidence="2 3">SEMIA 4052</strain>
    </source>
</reference>
<evidence type="ECO:0000256" key="1">
    <source>
        <dbReference type="SAM" id="MobiDB-lite"/>
    </source>
</evidence>
<organism evidence="2 3">
    <name type="scientific">Rhizobium leguminosarum</name>
    <dbReference type="NCBI Taxonomy" id="384"/>
    <lineage>
        <taxon>Bacteria</taxon>
        <taxon>Pseudomonadati</taxon>
        <taxon>Pseudomonadota</taxon>
        <taxon>Alphaproteobacteria</taxon>
        <taxon>Hyphomicrobiales</taxon>
        <taxon>Rhizobiaceae</taxon>
        <taxon>Rhizobium/Agrobacterium group</taxon>
        <taxon>Rhizobium</taxon>
    </lineage>
</organism>